<dbReference type="SUPFAM" id="SSF49503">
    <property type="entry name" value="Cupredoxins"/>
    <property type="match status" value="1"/>
</dbReference>
<evidence type="ECO:0000313" key="2">
    <source>
        <dbReference type="Proteomes" id="UP000267821"/>
    </source>
</evidence>
<dbReference type="CDD" id="cd00920">
    <property type="entry name" value="Cupredoxin"/>
    <property type="match status" value="1"/>
</dbReference>
<dbReference type="Gene3D" id="2.60.40.420">
    <property type="entry name" value="Cupredoxins - blue copper proteins"/>
    <property type="match status" value="1"/>
</dbReference>
<organism evidence="1 2">
    <name type="scientific">Terfezia boudieri ATCC MYA-4762</name>
    <dbReference type="NCBI Taxonomy" id="1051890"/>
    <lineage>
        <taxon>Eukaryota</taxon>
        <taxon>Fungi</taxon>
        <taxon>Dikarya</taxon>
        <taxon>Ascomycota</taxon>
        <taxon>Pezizomycotina</taxon>
        <taxon>Pezizomycetes</taxon>
        <taxon>Pezizales</taxon>
        <taxon>Pezizaceae</taxon>
        <taxon>Terfezia</taxon>
    </lineage>
</organism>
<evidence type="ECO:0008006" key="3">
    <source>
        <dbReference type="Google" id="ProtNLM"/>
    </source>
</evidence>
<dbReference type="InParanoid" id="A0A3N4LWK5"/>
<dbReference type="OrthoDB" id="1921208at2759"/>
<dbReference type="InterPro" id="IPR052953">
    <property type="entry name" value="Ser-rich/MCO-related"/>
</dbReference>
<name>A0A3N4LWK5_9PEZI</name>
<dbReference type="AlphaFoldDB" id="A0A3N4LWK5"/>
<evidence type="ECO:0000313" key="1">
    <source>
        <dbReference type="EMBL" id="RPB25041.1"/>
    </source>
</evidence>
<protein>
    <recommendedName>
        <fullName evidence="3">Cupredoxin</fullName>
    </recommendedName>
</protein>
<feature type="non-terminal residue" evidence="1">
    <location>
        <position position="1"/>
    </location>
</feature>
<reference evidence="1 2" key="1">
    <citation type="journal article" date="2018" name="Nat. Ecol. Evol.">
        <title>Pezizomycetes genomes reveal the molecular basis of ectomycorrhizal truffle lifestyle.</title>
        <authorList>
            <person name="Murat C."/>
            <person name="Payen T."/>
            <person name="Noel B."/>
            <person name="Kuo A."/>
            <person name="Morin E."/>
            <person name="Chen J."/>
            <person name="Kohler A."/>
            <person name="Krizsan K."/>
            <person name="Balestrini R."/>
            <person name="Da Silva C."/>
            <person name="Montanini B."/>
            <person name="Hainaut M."/>
            <person name="Levati E."/>
            <person name="Barry K.W."/>
            <person name="Belfiori B."/>
            <person name="Cichocki N."/>
            <person name="Clum A."/>
            <person name="Dockter R.B."/>
            <person name="Fauchery L."/>
            <person name="Guy J."/>
            <person name="Iotti M."/>
            <person name="Le Tacon F."/>
            <person name="Lindquist E.A."/>
            <person name="Lipzen A."/>
            <person name="Malagnac F."/>
            <person name="Mello A."/>
            <person name="Molinier V."/>
            <person name="Miyauchi S."/>
            <person name="Poulain J."/>
            <person name="Riccioni C."/>
            <person name="Rubini A."/>
            <person name="Sitrit Y."/>
            <person name="Splivallo R."/>
            <person name="Traeger S."/>
            <person name="Wang M."/>
            <person name="Zifcakova L."/>
            <person name="Wipf D."/>
            <person name="Zambonelli A."/>
            <person name="Paolocci F."/>
            <person name="Nowrousian M."/>
            <person name="Ottonello S."/>
            <person name="Baldrian P."/>
            <person name="Spatafora J.W."/>
            <person name="Henrissat B."/>
            <person name="Nagy L.G."/>
            <person name="Aury J.M."/>
            <person name="Wincker P."/>
            <person name="Grigoriev I.V."/>
            <person name="Bonfante P."/>
            <person name="Martin F.M."/>
        </authorList>
    </citation>
    <scope>NUCLEOTIDE SEQUENCE [LARGE SCALE GENOMIC DNA]</scope>
    <source>
        <strain evidence="1 2">ATCC MYA-4762</strain>
    </source>
</reference>
<dbReference type="EMBL" id="ML121539">
    <property type="protein sequence ID" value="RPB25041.1"/>
    <property type="molecule type" value="Genomic_DNA"/>
</dbReference>
<dbReference type="STRING" id="1051890.A0A3N4LWK5"/>
<proteinExistence type="predicted"/>
<dbReference type="Proteomes" id="UP000267821">
    <property type="component" value="Unassembled WGS sequence"/>
</dbReference>
<keyword evidence="2" id="KW-1185">Reference proteome</keyword>
<gene>
    <name evidence="1" type="ORF">L211DRAFT_783954</name>
</gene>
<dbReference type="PANTHER" id="PTHR34883">
    <property type="entry name" value="SERINE-RICH PROTEIN, PUTATIVE-RELATED-RELATED"/>
    <property type="match status" value="1"/>
</dbReference>
<sequence length="118" mass="13023">VQVGGANIFAFTPSFVFAKPGDTILFEFLQANHTLTQSSFLKPCSQLPGGVDSGFKPNFQGERGLQTFTFKVPAGNDPLWFYCKQGKHCSRIGMVFAINPTVEKDFTTFFSRAKGFIV</sequence>
<dbReference type="PANTHER" id="PTHR34883:SF4">
    <property type="entry name" value="CUPREDOXIN"/>
    <property type="match status" value="1"/>
</dbReference>
<accession>A0A3N4LWK5</accession>
<dbReference type="InterPro" id="IPR008972">
    <property type="entry name" value="Cupredoxin"/>
</dbReference>